<dbReference type="SMART" id="SM00052">
    <property type="entry name" value="EAL"/>
    <property type="match status" value="1"/>
</dbReference>
<sequence length="261" mass="28299">MTGKAGCSACRDGRDLPLAITMAFQPIVDLSNRTVFAHEALVRGRGGETAAQVLALIDADRLYAFDQACRVTAIRQAAMLGMPTVLSINFMPNAVYRPEHCLRSTLAAAERAAWPLTRILFEVTEQEKVVDAGHLLEILTTYRARGLLTAIDDFGAGHSGLNLLAEFQPDLVKLDMDLVRGIDRDRPRRVIVDHAARMCTDLGIRIVAEGVETAAEHRALLDLGIVLQQGYLFARPLVEGLPPVAWPAPGGAPERVDASIA</sequence>
<dbReference type="InterPro" id="IPR050706">
    <property type="entry name" value="Cyclic-di-GMP_PDE-like"/>
</dbReference>
<accession>A0ABT6J7R8</accession>
<evidence type="ECO:0000259" key="1">
    <source>
        <dbReference type="PROSITE" id="PS50883"/>
    </source>
</evidence>
<protein>
    <submittedName>
        <fullName evidence="2">EAL domain-containing protein</fullName>
    </submittedName>
</protein>
<dbReference type="RefSeq" id="WP_280573864.1">
    <property type="nucleotide sequence ID" value="NZ_JARXRM010000028.1"/>
</dbReference>
<feature type="domain" description="EAL" evidence="1">
    <location>
        <begin position="1"/>
        <end position="250"/>
    </location>
</feature>
<dbReference type="PANTHER" id="PTHR33121">
    <property type="entry name" value="CYCLIC DI-GMP PHOSPHODIESTERASE PDEF"/>
    <property type="match status" value="1"/>
</dbReference>
<dbReference type="InterPro" id="IPR035919">
    <property type="entry name" value="EAL_sf"/>
</dbReference>
<comment type="caution">
    <text evidence="2">The sequence shown here is derived from an EMBL/GenBank/DDBJ whole genome shotgun (WGS) entry which is preliminary data.</text>
</comment>
<dbReference type="SUPFAM" id="SSF141868">
    <property type="entry name" value="EAL domain-like"/>
    <property type="match status" value="1"/>
</dbReference>
<dbReference type="CDD" id="cd01948">
    <property type="entry name" value="EAL"/>
    <property type="match status" value="1"/>
</dbReference>
<dbReference type="InterPro" id="IPR001633">
    <property type="entry name" value="EAL_dom"/>
</dbReference>
<dbReference type="PROSITE" id="PS50883">
    <property type="entry name" value="EAL"/>
    <property type="match status" value="1"/>
</dbReference>
<dbReference type="PANTHER" id="PTHR33121:SF15">
    <property type="entry name" value="BLUE LIGHT- AND TEMPERATURE-REGULATED ANTIREPRESSOR BLUF"/>
    <property type="match status" value="1"/>
</dbReference>
<dbReference type="Proteomes" id="UP001156940">
    <property type="component" value="Unassembled WGS sequence"/>
</dbReference>
<evidence type="ECO:0000313" key="3">
    <source>
        <dbReference type="Proteomes" id="UP001156940"/>
    </source>
</evidence>
<evidence type="ECO:0000313" key="2">
    <source>
        <dbReference type="EMBL" id="MDH5822867.1"/>
    </source>
</evidence>
<dbReference type="Pfam" id="PF00563">
    <property type="entry name" value="EAL"/>
    <property type="match status" value="1"/>
</dbReference>
<name>A0ABT6J7R8_9GAMM</name>
<proteinExistence type="predicted"/>
<organism evidence="2 3">
    <name type="scientific">Luteimonas endophytica</name>
    <dbReference type="NCBI Taxonomy" id="3042023"/>
    <lineage>
        <taxon>Bacteria</taxon>
        <taxon>Pseudomonadati</taxon>
        <taxon>Pseudomonadota</taxon>
        <taxon>Gammaproteobacteria</taxon>
        <taxon>Lysobacterales</taxon>
        <taxon>Lysobacteraceae</taxon>
        <taxon>Luteimonas</taxon>
    </lineage>
</organism>
<gene>
    <name evidence="2" type="ORF">QFW77_07650</name>
</gene>
<keyword evidence="3" id="KW-1185">Reference proteome</keyword>
<dbReference type="Gene3D" id="3.20.20.450">
    <property type="entry name" value="EAL domain"/>
    <property type="match status" value="1"/>
</dbReference>
<reference evidence="2 3" key="1">
    <citation type="submission" date="2023-04" db="EMBL/GenBank/DDBJ databases">
        <title>Luteimonas endophyticus RD2P54.</title>
        <authorList>
            <person name="Sun J.-Q."/>
        </authorList>
    </citation>
    <scope>NUCLEOTIDE SEQUENCE [LARGE SCALE GENOMIC DNA]</scope>
    <source>
        <strain evidence="2 3">RD2P54</strain>
    </source>
</reference>
<dbReference type="EMBL" id="JARXRM010000028">
    <property type="protein sequence ID" value="MDH5822867.1"/>
    <property type="molecule type" value="Genomic_DNA"/>
</dbReference>